<evidence type="ECO:0000256" key="8">
    <source>
        <dbReference type="ARBA" id="ARBA00023242"/>
    </source>
</evidence>
<dbReference type="OrthoDB" id="436262at2759"/>
<dbReference type="SUPFAM" id="SSF48371">
    <property type="entry name" value="ARM repeat"/>
    <property type="match status" value="1"/>
</dbReference>
<evidence type="ECO:0000256" key="10">
    <source>
        <dbReference type="SAM" id="MobiDB-lite"/>
    </source>
</evidence>
<dbReference type="RefSeq" id="XP_018735596.1">
    <property type="nucleotide sequence ID" value="XM_018878277.1"/>
</dbReference>
<keyword evidence="14" id="KW-1185">Reference proteome</keyword>
<dbReference type="GO" id="GO:0000796">
    <property type="term" value="C:condensin complex"/>
    <property type="evidence" value="ECO:0007669"/>
    <property type="project" value="TreeGrafter"/>
</dbReference>
<dbReference type="GO" id="GO:0042393">
    <property type="term" value="F:histone binding"/>
    <property type="evidence" value="ECO:0007669"/>
    <property type="project" value="TreeGrafter"/>
</dbReference>
<dbReference type="EMBL" id="CP014501">
    <property type="protein sequence ID" value="ANB13119.1"/>
    <property type="molecule type" value="Genomic_DNA"/>
</dbReference>
<evidence type="ECO:0000256" key="1">
    <source>
        <dbReference type="ARBA" id="ARBA00004123"/>
    </source>
</evidence>
<dbReference type="PANTHER" id="PTHR14222:SF2">
    <property type="entry name" value="CONDENSIN COMPLEX SUBUNIT 1"/>
    <property type="match status" value="1"/>
</dbReference>
<dbReference type="GO" id="GO:0005634">
    <property type="term" value="C:nucleus"/>
    <property type="evidence" value="ECO:0007669"/>
    <property type="project" value="UniProtKB-SubCell"/>
</dbReference>
<dbReference type="InterPro" id="IPR007673">
    <property type="entry name" value="Condensin_cplx_su1"/>
</dbReference>
<reference evidence="13 14" key="1">
    <citation type="submission" date="2016-02" db="EMBL/GenBank/DDBJ databases">
        <title>Complete genome sequence and transcriptome regulation of the pentose utilising yeast Sugiyamaella lignohabitans.</title>
        <authorList>
            <person name="Bellasio M."/>
            <person name="Peymann A."/>
            <person name="Valli M."/>
            <person name="Sipitzky M."/>
            <person name="Graf A."/>
            <person name="Sauer M."/>
            <person name="Marx H."/>
            <person name="Mattanovich D."/>
        </authorList>
    </citation>
    <scope>NUCLEOTIDE SEQUENCE [LARGE SCALE GENOMIC DNA]</scope>
    <source>
        <strain evidence="13 14">CBS 10342</strain>
    </source>
</reference>
<dbReference type="Pfam" id="PF12717">
    <property type="entry name" value="Cnd1"/>
    <property type="match status" value="1"/>
</dbReference>
<dbReference type="GeneID" id="30033199"/>
<dbReference type="Pfam" id="PF12922">
    <property type="entry name" value="Cnd1_N"/>
    <property type="match status" value="1"/>
</dbReference>
<evidence type="ECO:0000256" key="9">
    <source>
        <dbReference type="ARBA" id="ARBA00023306"/>
    </source>
</evidence>
<evidence type="ECO:0000313" key="14">
    <source>
        <dbReference type="Proteomes" id="UP000189580"/>
    </source>
</evidence>
<dbReference type="InterPro" id="IPR011989">
    <property type="entry name" value="ARM-like"/>
</dbReference>
<dbReference type="GO" id="GO:0000779">
    <property type="term" value="C:condensed chromosome, centromeric region"/>
    <property type="evidence" value="ECO:0007669"/>
    <property type="project" value="TreeGrafter"/>
</dbReference>
<evidence type="ECO:0000256" key="7">
    <source>
        <dbReference type="ARBA" id="ARBA00023067"/>
    </source>
</evidence>
<name>A0A167DNX7_9ASCO</name>
<dbReference type="AlphaFoldDB" id="A0A167DNX7"/>
<organism evidence="13 14">
    <name type="scientific">Sugiyamaella lignohabitans</name>
    <dbReference type="NCBI Taxonomy" id="796027"/>
    <lineage>
        <taxon>Eukaryota</taxon>
        <taxon>Fungi</taxon>
        <taxon>Dikarya</taxon>
        <taxon>Ascomycota</taxon>
        <taxon>Saccharomycotina</taxon>
        <taxon>Dipodascomycetes</taxon>
        <taxon>Dipodascales</taxon>
        <taxon>Trichomonascaceae</taxon>
        <taxon>Sugiyamaella</taxon>
    </lineage>
</organism>
<keyword evidence="9" id="KW-0131">Cell cycle</keyword>
<dbReference type="InterPro" id="IPR032682">
    <property type="entry name" value="Cnd1_C"/>
</dbReference>
<gene>
    <name evidence="13" type="primary">YCS4</name>
    <name evidence="13" type="ORF">AWJ20_1400</name>
</gene>
<dbReference type="InterPro" id="IPR016024">
    <property type="entry name" value="ARM-type_fold"/>
</dbReference>
<dbReference type="KEGG" id="slb:AWJ20_1400"/>
<dbReference type="Proteomes" id="UP000189580">
    <property type="component" value="Chromosome a"/>
</dbReference>
<evidence type="ECO:0000259" key="12">
    <source>
        <dbReference type="Pfam" id="PF12922"/>
    </source>
</evidence>
<evidence type="ECO:0000256" key="6">
    <source>
        <dbReference type="ARBA" id="ARBA00022776"/>
    </source>
</evidence>
<feature type="domain" description="Condensin complex subunit 1 C-terminal" evidence="11">
    <location>
        <begin position="848"/>
        <end position="1007"/>
    </location>
</feature>
<evidence type="ECO:0000256" key="2">
    <source>
        <dbReference type="ARBA" id="ARBA00004286"/>
    </source>
</evidence>
<dbReference type="PANTHER" id="PTHR14222">
    <property type="entry name" value="CONDENSIN"/>
    <property type="match status" value="1"/>
</dbReference>
<comment type="similarity">
    <text evidence="3">Belongs to the CND1 (condensin subunit 1) family.</text>
</comment>
<comment type="subcellular location">
    <subcellularLocation>
        <location evidence="2">Chromosome</location>
    </subcellularLocation>
    <subcellularLocation>
        <location evidence="1">Nucleus</location>
    </subcellularLocation>
</comment>
<feature type="region of interest" description="Disordered" evidence="10">
    <location>
        <begin position="731"/>
        <end position="764"/>
    </location>
</feature>
<feature type="compositionally biased region" description="Basic and acidic residues" evidence="10">
    <location>
        <begin position="735"/>
        <end position="744"/>
    </location>
</feature>
<sequence>MFLLQWYLVNLDQSLTKLKVSSASTASGKVASNKNNKEFQTGVSSILASYDVICKCLRAFSEDLFVTTSERDLFAGLYLRPAYLFLENEQLVKDEGVRMHLFKCICIAVKSHHQQLGVLTSLLQLLIYYEHLSEPLAELLQILYEQYDHSGLGDEILHELSTKTFNNNDAKSPKVISVFLIKLSKLAPLLVMKNMTVIVKLLDSESFTLRCAIIEVAGNIVIHFCRQDGDQSEETGANIEQHKTQVHVLLDLVEERSMDINPYCRSKALQVLSAICELETKFVKRRPVMTKIAVQALKDRATLVRRQGIKLINRLISTHPFNQLHGSQLNLKEWKGRLAGVNQELDKIVPSDAGDMSMLDPDALDSPSDDDSEGAPEKQTTPTADVELINKLQLTAKYYSEAIEFINLIHEALDRCETLLLSKHKTEVIDSMDLFVLADAYGIQHASTGIRKMIHLIWAKANNDEGQQIQSHLVDCYQRLFFETPAEMPEREANILVARNLMSLTYGATLAELASLEKLLMLAMEKDQLISPGVIRTLWKVYSFQQREISKSQRRGAIIIIGMIAKADHSVATAGMEMLLKIGLGEQGRADLGLAKYTCVALQQCVSEDEWKKANTGSPARLQVTHEAIAALANVLIDHCDDWEWFGVAEQAIKAINDLCESPDIVFSEIIRTKTKKIFGAEESTRTPKQKEASLSQLLFIIGDVALKTLVHLERCEILFKRSKIASEKASASQRESKSKDDGNKSASAEQEDDLNAAAGGGTSEDDFSEAIAYIRERELLFGEKSLLTRFGVMVSNICRQGLSKNLDEKLNVSATLCLAKFMCVSATYCEQNLQILMALMDKSDNSTIRSNCVLALGDIAVCFNYMLDENTDFLYRRLHDRFSVVQRTCLMTLTFLILAGQVKVKGQLGEMAKCLEDPDKRISDLARMFFTELSTKDNAIYNGFIDMFSMLSADGDLSQESLHKILKFLSSFIDKEKQVKQLSNKLLDRLVRSESQKAWNDISYVLGILPHKSEEIDAKIQEGFKYTAVIVE</sequence>
<keyword evidence="5" id="KW-0132">Cell division</keyword>
<dbReference type="GO" id="GO:0007076">
    <property type="term" value="P:mitotic chromosome condensation"/>
    <property type="evidence" value="ECO:0007669"/>
    <property type="project" value="InterPro"/>
</dbReference>
<accession>A0A167DNX7</accession>
<keyword evidence="8" id="KW-0539">Nucleus</keyword>
<dbReference type="PIRSF" id="PIRSF017127">
    <property type="entry name" value="Condensin_D2"/>
    <property type="match status" value="1"/>
</dbReference>
<feature type="region of interest" description="Disordered" evidence="10">
    <location>
        <begin position="351"/>
        <end position="383"/>
    </location>
</feature>
<evidence type="ECO:0000256" key="4">
    <source>
        <dbReference type="ARBA" id="ARBA00022454"/>
    </source>
</evidence>
<dbReference type="Gene3D" id="1.25.10.10">
    <property type="entry name" value="Leucine-rich Repeat Variant"/>
    <property type="match status" value="2"/>
</dbReference>
<dbReference type="GO" id="GO:0010032">
    <property type="term" value="P:meiotic chromosome condensation"/>
    <property type="evidence" value="ECO:0007669"/>
    <property type="project" value="TreeGrafter"/>
</dbReference>
<keyword evidence="6" id="KW-0498">Mitosis</keyword>
<evidence type="ECO:0000256" key="5">
    <source>
        <dbReference type="ARBA" id="ARBA00022618"/>
    </source>
</evidence>
<protein>
    <submittedName>
        <fullName evidence="13">Ycs4p</fullName>
    </submittedName>
</protein>
<proteinExistence type="inferred from homology"/>
<dbReference type="InterPro" id="IPR026971">
    <property type="entry name" value="CND1/NCAPD3"/>
</dbReference>
<keyword evidence="4" id="KW-0158">Chromosome</keyword>
<evidence type="ECO:0000259" key="11">
    <source>
        <dbReference type="Pfam" id="PF12717"/>
    </source>
</evidence>
<evidence type="ECO:0000256" key="3">
    <source>
        <dbReference type="ARBA" id="ARBA00009606"/>
    </source>
</evidence>
<dbReference type="InterPro" id="IPR024324">
    <property type="entry name" value="Condensin_cplx_su1_N"/>
</dbReference>
<feature type="domain" description="Condensin complex subunit 1 N-terminal" evidence="12">
    <location>
        <begin position="2"/>
        <end position="117"/>
    </location>
</feature>
<evidence type="ECO:0000313" key="13">
    <source>
        <dbReference type="EMBL" id="ANB13119.1"/>
    </source>
</evidence>
<dbReference type="GO" id="GO:0051301">
    <property type="term" value="P:cell division"/>
    <property type="evidence" value="ECO:0007669"/>
    <property type="project" value="UniProtKB-KW"/>
</dbReference>
<keyword evidence="7" id="KW-0226">DNA condensation</keyword>